<dbReference type="GO" id="GO:0016747">
    <property type="term" value="F:acyltransferase activity, transferring groups other than amino-acyl groups"/>
    <property type="evidence" value="ECO:0007669"/>
    <property type="project" value="InterPro"/>
</dbReference>
<evidence type="ECO:0000313" key="4">
    <source>
        <dbReference type="EMBL" id="AYF99557.1"/>
    </source>
</evidence>
<evidence type="ECO:0000256" key="2">
    <source>
        <dbReference type="SAM" id="Phobius"/>
    </source>
</evidence>
<proteinExistence type="predicted"/>
<feature type="transmembrane region" description="Helical" evidence="2">
    <location>
        <begin position="378"/>
        <end position="395"/>
    </location>
</feature>
<keyword evidence="4" id="KW-0808">Transferase</keyword>
<accession>A0A387BAY9</accession>
<feature type="transmembrane region" description="Helical" evidence="2">
    <location>
        <begin position="121"/>
        <end position="140"/>
    </location>
</feature>
<evidence type="ECO:0000259" key="3">
    <source>
        <dbReference type="Pfam" id="PF01757"/>
    </source>
</evidence>
<dbReference type="AlphaFoldDB" id="A0A387BAY9"/>
<feature type="transmembrane region" description="Helical" evidence="2">
    <location>
        <begin position="211"/>
        <end position="231"/>
    </location>
</feature>
<feature type="transmembrane region" description="Helical" evidence="2">
    <location>
        <begin position="86"/>
        <end position="109"/>
    </location>
</feature>
<dbReference type="Pfam" id="PF01757">
    <property type="entry name" value="Acyl_transf_3"/>
    <property type="match status" value="1"/>
</dbReference>
<dbReference type="OrthoDB" id="8206682at2"/>
<feature type="transmembrane region" description="Helical" evidence="2">
    <location>
        <begin position="285"/>
        <end position="305"/>
    </location>
</feature>
<keyword evidence="2" id="KW-0472">Membrane</keyword>
<dbReference type="InterPro" id="IPR002656">
    <property type="entry name" value="Acyl_transf_3_dom"/>
</dbReference>
<feature type="transmembrane region" description="Helical" evidence="2">
    <location>
        <begin position="147"/>
        <end position="166"/>
    </location>
</feature>
<feature type="domain" description="Acyltransferase 3" evidence="3">
    <location>
        <begin position="1"/>
        <end position="339"/>
    </location>
</feature>
<feature type="transmembrane region" description="Helical" evidence="2">
    <location>
        <begin position="352"/>
        <end position="372"/>
    </location>
</feature>
<feature type="transmembrane region" description="Helical" evidence="2">
    <location>
        <begin position="34"/>
        <end position="54"/>
    </location>
</feature>
<feature type="region of interest" description="Disordered" evidence="1">
    <location>
        <begin position="399"/>
        <end position="436"/>
    </location>
</feature>
<keyword evidence="2" id="KW-0812">Transmembrane</keyword>
<dbReference type="Proteomes" id="UP000278886">
    <property type="component" value="Chromosome"/>
</dbReference>
<evidence type="ECO:0000256" key="1">
    <source>
        <dbReference type="SAM" id="MobiDB-lite"/>
    </source>
</evidence>
<gene>
    <name evidence="4" type="ORF">D7I47_10630</name>
</gene>
<reference evidence="5" key="1">
    <citation type="submission" date="2018-09" db="EMBL/GenBank/DDBJ databases">
        <title>Genome sequencing of strain 2DFWR-13.</title>
        <authorList>
            <person name="Heo J."/>
            <person name="Kim S.-J."/>
            <person name="Kwon S.-W."/>
        </authorList>
    </citation>
    <scope>NUCLEOTIDE SEQUENCE [LARGE SCALE GENOMIC DNA]</scope>
    <source>
        <strain evidence="5">2DFWR-13</strain>
    </source>
</reference>
<protein>
    <submittedName>
        <fullName evidence="4">Acyltransferase</fullName>
    </submittedName>
</protein>
<feature type="compositionally biased region" description="Low complexity" evidence="1">
    <location>
        <begin position="414"/>
        <end position="436"/>
    </location>
</feature>
<dbReference type="EMBL" id="CP032630">
    <property type="protein sequence ID" value="AYF99557.1"/>
    <property type="molecule type" value="Genomic_DNA"/>
</dbReference>
<organism evidence="4 5">
    <name type="scientific">Protaetiibacter intestinalis</name>
    <dbReference type="NCBI Taxonomy" id="2419774"/>
    <lineage>
        <taxon>Bacteria</taxon>
        <taxon>Bacillati</taxon>
        <taxon>Actinomycetota</taxon>
        <taxon>Actinomycetes</taxon>
        <taxon>Micrococcales</taxon>
        <taxon>Microbacteriaceae</taxon>
        <taxon>Protaetiibacter</taxon>
    </lineage>
</organism>
<keyword evidence="5" id="KW-1185">Reference proteome</keyword>
<keyword evidence="2" id="KW-1133">Transmembrane helix</keyword>
<feature type="transmembrane region" description="Helical" evidence="2">
    <location>
        <begin position="317"/>
        <end position="340"/>
    </location>
</feature>
<evidence type="ECO:0000313" key="5">
    <source>
        <dbReference type="Proteomes" id="UP000278886"/>
    </source>
</evidence>
<dbReference type="KEGG" id="lyd:D7I47_10630"/>
<sequence>MVVAIHLMFVGVGPDASGGISVSRPLEQQPWFWAATWAGQIMPLFFVVGGFATATSLRSTRRRIPDAGLAARSFVHGRMQRLARPALPALLFLAIALTGATLLGVDPALVDSVATGVGSPLWFLGAYLICQLAAPALHGWHERAPRATLGVLFACVVTVDVLQFSLPWVPQDDSGMSFLGYLNLLFVWPLVQQLGFWYADGWFARRAWWQLLGIAALCWASLVPMTVWGPYSDNMLTNLNPPTLPLVALGLGQAALLQLLKAPLTALMRTRAARGVVYVVGTRLMTIYLWHLPLIVALAGLGLLVPALGPVPGSAAWWWSRLLVYLVVLGLLVLLSFAVGRFEHPLPVDRPASTGVLAVAGALTIVPTVAITMLGLDAVLAVVAALGYAVAVLLLRSGQNPKSPKSAEPKSAEPKSASADASAPASEAPVSEAAGS</sequence>
<name>A0A387BAY9_9MICO</name>
<feature type="transmembrane region" description="Helical" evidence="2">
    <location>
        <begin position="243"/>
        <end position="264"/>
    </location>
</feature>
<keyword evidence="4" id="KW-0012">Acyltransferase</keyword>
<feature type="transmembrane region" description="Helical" evidence="2">
    <location>
        <begin position="178"/>
        <end position="199"/>
    </location>
</feature>